<accession>A0A521EUM9</accession>
<dbReference type="Proteomes" id="UP000319555">
    <property type="component" value="Unassembled WGS sequence"/>
</dbReference>
<name>A0A521EUM9_9RHOB</name>
<organism evidence="1 2">
    <name type="scientific">Ruegeria faecimaris</name>
    <dbReference type="NCBI Taxonomy" id="686389"/>
    <lineage>
        <taxon>Bacteria</taxon>
        <taxon>Pseudomonadati</taxon>
        <taxon>Pseudomonadota</taxon>
        <taxon>Alphaproteobacteria</taxon>
        <taxon>Rhodobacterales</taxon>
        <taxon>Roseobacteraceae</taxon>
        <taxon>Ruegeria</taxon>
    </lineage>
</organism>
<gene>
    <name evidence="1" type="ORF">SAMN06265380_11393</name>
</gene>
<evidence type="ECO:0000313" key="2">
    <source>
        <dbReference type="Proteomes" id="UP000319555"/>
    </source>
</evidence>
<evidence type="ECO:0000313" key="1">
    <source>
        <dbReference type="EMBL" id="SMO87131.1"/>
    </source>
</evidence>
<keyword evidence="2" id="KW-1185">Reference proteome</keyword>
<dbReference type="EMBL" id="FXTE01000013">
    <property type="protein sequence ID" value="SMO87131.1"/>
    <property type="molecule type" value="Genomic_DNA"/>
</dbReference>
<reference evidence="1 2" key="1">
    <citation type="submission" date="2017-05" db="EMBL/GenBank/DDBJ databases">
        <authorList>
            <person name="Varghese N."/>
            <person name="Submissions S."/>
        </authorList>
    </citation>
    <scope>NUCLEOTIDE SEQUENCE [LARGE SCALE GENOMIC DNA]</scope>
    <source>
        <strain evidence="1 2">DSM 28009</strain>
    </source>
</reference>
<sequence length="53" mass="6026">MVTVDLQNILDILKANNGPFLRFGQLGGIFTPVYTPGLFDFDLIELELRSERK</sequence>
<proteinExistence type="predicted"/>
<protein>
    <submittedName>
        <fullName evidence="1">Uncharacterized protein</fullName>
    </submittedName>
</protein>
<dbReference type="AlphaFoldDB" id="A0A521EUM9"/>